<name>A0A9X4B1E5_9CLOT</name>
<protein>
    <submittedName>
        <fullName evidence="1">Uncharacterized protein</fullName>
    </submittedName>
</protein>
<evidence type="ECO:0000313" key="1">
    <source>
        <dbReference type="EMBL" id="MDC4239048.1"/>
    </source>
</evidence>
<evidence type="ECO:0000313" key="2">
    <source>
        <dbReference type="Proteomes" id="UP001141183"/>
    </source>
</evidence>
<reference evidence="1" key="1">
    <citation type="submission" date="2022-05" db="EMBL/GenBank/DDBJ databases">
        <title>Draft genome sequence of Clostridium tertium strain CP3 isolated from Peru.</title>
        <authorList>
            <person name="Hurtado R."/>
            <person name="Lima L."/>
            <person name="Sousa T."/>
            <person name="Jaiswal A.K."/>
            <person name="Tiwari S."/>
            <person name="Maturrano L."/>
            <person name="Brenig B."/>
            <person name="Azevedo V."/>
        </authorList>
    </citation>
    <scope>NUCLEOTIDE SEQUENCE</scope>
    <source>
        <strain evidence="1">CP3</strain>
    </source>
</reference>
<keyword evidence="2" id="KW-1185">Reference proteome</keyword>
<dbReference type="AlphaFoldDB" id="A0A9X4B1E5"/>
<organism evidence="1 2">
    <name type="scientific">Clostridium tertium</name>
    <dbReference type="NCBI Taxonomy" id="1559"/>
    <lineage>
        <taxon>Bacteria</taxon>
        <taxon>Bacillati</taxon>
        <taxon>Bacillota</taxon>
        <taxon>Clostridia</taxon>
        <taxon>Eubacteriales</taxon>
        <taxon>Clostridiaceae</taxon>
        <taxon>Clostridium</taxon>
    </lineage>
</organism>
<dbReference type="RefSeq" id="WP_008678444.1">
    <property type="nucleotide sequence ID" value="NZ_CABKOG010000003.1"/>
</dbReference>
<comment type="caution">
    <text evidence="1">The sequence shown here is derived from an EMBL/GenBank/DDBJ whole genome shotgun (WGS) entry which is preliminary data.</text>
</comment>
<accession>A0A9X4B1E5</accession>
<dbReference type="Proteomes" id="UP001141183">
    <property type="component" value="Unassembled WGS sequence"/>
</dbReference>
<gene>
    <name evidence="1" type="ORF">NE398_02530</name>
</gene>
<dbReference type="EMBL" id="JAMRYU010000002">
    <property type="protein sequence ID" value="MDC4239048.1"/>
    <property type="molecule type" value="Genomic_DNA"/>
</dbReference>
<proteinExistence type="predicted"/>
<sequence length="428" mass="48752">MARYVKNLMRSEVNAQKQREIIMTRIGDVKGSSDLDVIYLVGNERGTGKNKVYYNMQIIISDGENGKTVTIDLSGIEGYNPRIELENFKKVTSDNEILFSVEDIGNNGYLTAHMYYLDGDKAIKIFDTDYYNQLDSYQVIYQDKYKVDVIDVNRGMTYSIDISGKDKDYLNSLYNNNGILKKRIAGKVLSVSGLSPINLIRSDILDLLVTQKIIGINEKDILGVMSNILSFEGVSFIKADSFIGILGEKTSNMLVRVENKLSKDYLDFSKVEFIESEVAKDEAIERIIEKEFLLNPDEDKVNYLYNKVKLKDDDSYEILVYLEGPRFCTEKGGTLAILEEKNNEYNVISKISNATNPIIISENKTNGYRDLIVKMIDSDKDDFRLLKFNGNAYPLDPIKEERLKRGSKIKGIAAISDDLFYTRGIEYK</sequence>